<protein>
    <submittedName>
        <fullName evidence="2">Transglutaminase</fullName>
    </submittedName>
</protein>
<keyword evidence="3" id="KW-1185">Reference proteome</keyword>
<dbReference type="SMART" id="SM00460">
    <property type="entry name" value="TGc"/>
    <property type="match status" value="1"/>
</dbReference>
<dbReference type="KEGG" id="ari:UM93_04135"/>
<dbReference type="EMBL" id="CP011005">
    <property type="protein sequence ID" value="AJT40901.1"/>
    <property type="molecule type" value="Genomic_DNA"/>
</dbReference>
<organism evidence="2 3">
    <name type="scientific">Psychromicrobium lacuslunae</name>
    <dbReference type="NCBI Taxonomy" id="1618207"/>
    <lineage>
        <taxon>Bacteria</taxon>
        <taxon>Bacillati</taxon>
        <taxon>Actinomycetota</taxon>
        <taxon>Actinomycetes</taxon>
        <taxon>Micrococcales</taxon>
        <taxon>Micrococcaceae</taxon>
        <taxon>Psychromicrobium</taxon>
    </lineage>
</organism>
<accession>A0A0D4BXQ1</accession>
<dbReference type="PANTHER" id="PTHR33490:SF6">
    <property type="entry name" value="SLL1049 PROTEIN"/>
    <property type="match status" value="1"/>
</dbReference>
<dbReference type="STRING" id="1618207.UM93_04135"/>
<dbReference type="PANTHER" id="PTHR33490">
    <property type="entry name" value="BLR5614 PROTEIN-RELATED"/>
    <property type="match status" value="1"/>
</dbReference>
<name>A0A0D4BXQ1_9MICC</name>
<dbReference type="Pfam" id="PF08379">
    <property type="entry name" value="Bact_transglu_N"/>
    <property type="match status" value="1"/>
</dbReference>
<dbReference type="Gene3D" id="3.10.620.30">
    <property type="match status" value="1"/>
</dbReference>
<dbReference type="Proteomes" id="UP000061839">
    <property type="component" value="Chromosome"/>
</dbReference>
<dbReference type="InterPro" id="IPR013589">
    <property type="entry name" value="Bac_transglu_N"/>
</dbReference>
<dbReference type="PATRIC" id="fig|1618207.4.peg.841"/>
<evidence type="ECO:0000313" key="2">
    <source>
        <dbReference type="EMBL" id="AJT40901.1"/>
    </source>
</evidence>
<evidence type="ECO:0000259" key="1">
    <source>
        <dbReference type="SMART" id="SM00460"/>
    </source>
</evidence>
<proteinExistence type="predicted"/>
<dbReference type="InterPro" id="IPR002931">
    <property type="entry name" value="Transglutaminase-like"/>
</dbReference>
<evidence type="ECO:0000313" key="3">
    <source>
        <dbReference type="Proteomes" id="UP000061839"/>
    </source>
</evidence>
<dbReference type="RefSeq" id="WP_045073844.1">
    <property type="nucleotide sequence ID" value="NZ_CP011005.1"/>
</dbReference>
<dbReference type="InterPro" id="IPR038765">
    <property type="entry name" value="Papain-like_cys_pep_sf"/>
</dbReference>
<reference evidence="2 3" key="1">
    <citation type="journal article" date="2015" name="Genome Announc.">
        <title>Complete Genome Sequencing of Protease-Producing Novel Arthrobacter sp. Strain IHBB 11108 Using PacBio Single-Molecule Real-Time Sequencing Technology.</title>
        <authorList>
            <person name="Kiran S."/>
            <person name="Swarnkar M.K."/>
            <person name="Pal M."/>
            <person name="Thakur R."/>
            <person name="Tewari R."/>
            <person name="Singh A.K."/>
            <person name="Gulati A."/>
        </authorList>
    </citation>
    <scope>NUCLEOTIDE SEQUENCE [LARGE SCALE GENOMIC DNA]</scope>
    <source>
        <strain evidence="2 3">IHBB 11108</strain>
    </source>
</reference>
<dbReference type="SUPFAM" id="SSF54001">
    <property type="entry name" value="Cysteine proteinases"/>
    <property type="match status" value="1"/>
</dbReference>
<dbReference type="Pfam" id="PF01841">
    <property type="entry name" value="Transglut_core"/>
    <property type="match status" value="1"/>
</dbReference>
<sequence length="283" mass="31328">MSRLRIVHSTGYSYNKRVTLSYNEARMTPVTDSQQVVLESLVKVSPSQAAVNTYRDYWGSRVTAFDMQAPHEHLEVTATSTVEVHRSGRVASDDEVLGWSELRSEKVTDAFSDWLPQTRLSSTGGEVEELVRDAVADLDPHRAAATVFEWMRGEMEYVKGITGVHTSAEEAWLERKGVCQDLAHVGIGALRCLGIPARYVSGYIHPKADAVMGEAVSGQSHAWLEWWDGEWRSWDPTNHKPAGDLHVSVARGRDYRDVPPLKGILSGGGGSQLKVTVEITQLV</sequence>
<feature type="domain" description="Transglutaminase-like" evidence="1">
    <location>
        <begin position="171"/>
        <end position="238"/>
    </location>
</feature>
<dbReference type="OrthoDB" id="9804023at2"/>
<dbReference type="HOGENOM" id="CLU_008973_1_2_11"/>
<gene>
    <name evidence="2" type="ORF">UM93_04135</name>
</gene>
<dbReference type="AlphaFoldDB" id="A0A0D4BXQ1"/>